<organism evidence="2">
    <name type="scientific">Paramoeba aestuarina</name>
    <dbReference type="NCBI Taxonomy" id="180227"/>
    <lineage>
        <taxon>Eukaryota</taxon>
        <taxon>Amoebozoa</taxon>
        <taxon>Discosea</taxon>
        <taxon>Flabellinia</taxon>
        <taxon>Dactylopodida</taxon>
        <taxon>Paramoebidae</taxon>
        <taxon>Paramoeba</taxon>
    </lineage>
</organism>
<dbReference type="EMBL" id="HBKR01021126">
    <property type="protein sequence ID" value="CAE2310720.1"/>
    <property type="molecule type" value="Transcribed_RNA"/>
</dbReference>
<evidence type="ECO:0000256" key="1">
    <source>
        <dbReference type="SAM" id="Phobius"/>
    </source>
</evidence>
<gene>
    <name evidence="2" type="ORF">NAES01612_LOCUS13738</name>
</gene>
<accession>A0A7S4KZV4</accession>
<sequence length="107" mass="12457">MAQENRNTQRVMNLAVRRLYLGSAVLAIPVAYLFVRFYQSNSARSKSIRDEIYHNNEESKKIDIQAEAMKRLSREGLSVADADILKEESVLDNTRKEFTRPRPRQEN</sequence>
<proteinExistence type="predicted"/>
<reference evidence="2" key="1">
    <citation type="submission" date="2021-01" db="EMBL/GenBank/DDBJ databases">
        <authorList>
            <person name="Corre E."/>
            <person name="Pelletier E."/>
            <person name="Niang G."/>
            <person name="Scheremetjew M."/>
            <person name="Finn R."/>
            <person name="Kale V."/>
            <person name="Holt S."/>
            <person name="Cochrane G."/>
            <person name="Meng A."/>
            <person name="Brown T."/>
            <person name="Cohen L."/>
        </authorList>
    </citation>
    <scope>NUCLEOTIDE SEQUENCE</scope>
    <source>
        <strain evidence="2">SoJaBio B1-5/56/2</strain>
    </source>
</reference>
<dbReference type="AlphaFoldDB" id="A0A7S4KZV4"/>
<evidence type="ECO:0000313" key="2">
    <source>
        <dbReference type="EMBL" id="CAE2310720.1"/>
    </source>
</evidence>
<feature type="transmembrane region" description="Helical" evidence="1">
    <location>
        <begin position="20"/>
        <end position="38"/>
    </location>
</feature>
<keyword evidence="1" id="KW-1133">Transmembrane helix</keyword>
<keyword evidence="1" id="KW-0812">Transmembrane</keyword>
<protein>
    <submittedName>
        <fullName evidence="2">Uncharacterized protein</fullName>
    </submittedName>
</protein>
<name>A0A7S4KZV4_9EUKA</name>
<keyword evidence="1" id="KW-0472">Membrane</keyword>